<dbReference type="SUPFAM" id="SSF53167">
    <property type="entry name" value="Purine and uridine phosphorylases"/>
    <property type="match status" value="1"/>
</dbReference>
<keyword evidence="3" id="KW-1185">Reference proteome</keyword>
<dbReference type="GO" id="GO:0009116">
    <property type="term" value="P:nucleoside metabolic process"/>
    <property type="evidence" value="ECO:0007669"/>
    <property type="project" value="InterPro"/>
</dbReference>
<dbReference type="InterPro" id="IPR053137">
    <property type="entry name" value="NLR-like"/>
</dbReference>
<gene>
    <name evidence="2" type="ORF">FACUT_13836</name>
</gene>
<protein>
    <submittedName>
        <fullName evidence="2">Vegetatible incompatibility HET-E-1</fullName>
    </submittedName>
</protein>
<dbReference type="OrthoDB" id="20872at2759"/>
<dbReference type="GO" id="GO:0003824">
    <property type="term" value="F:catalytic activity"/>
    <property type="evidence" value="ECO:0007669"/>
    <property type="project" value="InterPro"/>
</dbReference>
<evidence type="ECO:0000313" key="3">
    <source>
        <dbReference type="Proteomes" id="UP000536711"/>
    </source>
</evidence>
<proteinExistence type="predicted"/>
<comment type="caution">
    <text evidence="2">The sequence shown here is derived from an EMBL/GenBank/DDBJ whole genome shotgun (WGS) entry which is preliminary data.</text>
</comment>
<feature type="region of interest" description="Disordered" evidence="1">
    <location>
        <begin position="1"/>
        <end position="30"/>
    </location>
</feature>
<accession>A0A8H4NC50</accession>
<evidence type="ECO:0000256" key="1">
    <source>
        <dbReference type="SAM" id="MobiDB-lite"/>
    </source>
</evidence>
<organism evidence="2 3">
    <name type="scientific">Fusarium acutatum</name>
    <dbReference type="NCBI Taxonomy" id="78861"/>
    <lineage>
        <taxon>Eukaryota</taxon>
        <taxon>Fungi</taxon>
        <taxon>Dikarya</taxon>
        <taxon>Ascomycota</taxon>
        <taxon>Pezizomycotina</taxon>
        <taxon>Sordariomycetes</taxon>
        <taxon>Hypocreomycetidae</taxon>
        <taxon>Hypocreales</taxon>
        <taxon>Nectriaceae</taxon>
        <taxon>Fusarium</taxon>
        <taxon>Fusarium fujikuroi species complex</taxon>
    </lineage>
</organism>
<evidence type="ECO:0000313" key="2">
    <source>
        <dbReference type="EMBL" id="KAF4414932.1"/>
    </source>
</evidence>
<dbReference type="InterPro" id="IPR035994">
    <property type="entry name" value="Nucleoside_phosphorylase_sf"/>
</dbReference>
<dbReference type="Gene3D" id="3.40.50.1580">
    <property type="entry name" value="Nucleoside phosphorylase domain"/>
    <property type="match status" value="1"/>
</dbReference>
<sequence length="364" mass="40579">MGGKRYCNEAQAAATSSRPQKKVHHEPRNTRSHDSYTVAWICALSIEMSAARAMLDEVHEGLAQDAKDINCYELRRIGKHNVAIACLPNGKYGTNNAATVFTNMTQTFKNIQLGLMVGIRGRAPSKVDLRLGDIVVASEVIQHDIGKSIGDGLFQRTPIHWRVHNSIGTVMSSLQSKHACGSSRVPSILQEMSEKFEAFKRPVTADRLFIATYQHESSRPDCVGCNQSKLIQRGLRDSNDPVIHYGAIASVLCFEMEAAGLMEICLCLSVRGICDYSDSHKTKEWQSFAAVTAATYAREFLEELPVCKDLSRQPSGAFRLEEKDNKCLRDLHITNPQDNKETIIKAKGGLLIESYIWVMKNENY</sequence>
<name>A0A8H4NC50_9HYPO</name>
<dbReference type="PANTHER" id="PTHR46082:SF11">
    <property type="entry name" value="AAA+ ATPASE DOMAIN-CONTAINING PROTEIN-RELATED"/>
    <property type="match status" value="1"/>
</dbReference>
<dbReference type="AlphaFoldDB" id="A0A8H4NC50"/>
<dbReference type="EMBL" id="JAADJF010000651">
    <property type="protein sequence ID" value="KAF4414932.1"/>
    <property type="molecule type" value="Genomic_DNA"/>
</dbReference>
<dbReference type="Proteomes" id="UP000536711">
    <property type="component" value="Unassembled WGS sequence"/>
</dbReference>
<dbReference type="PANTHER" id="PTHR46082">
    <property type="entry name" value="ATP/GTP-BINDING PROTEIN-RELATED"/>
    <property type="match status" value="1"/>
</dbReference>
<reference evidence="2 3" key="1">
    <citation type="submission" date="2020-01" db="EMBL/GenBank/DDBJ databases">
        <title>Identification and distribution of gene clusters putatively required for synthesis of sphingolipid metabolism inhibitors in phylogenetically diverse species of the filamentous fungus Fusarium.</title>
        <authorList>
            <person name="Kim H.-S."/>
            <person name="Busman M."/>
            <person name="Brown D.W."/>
            <person name="Divon H."/>
            <person name="Uhlig S."/>
            <person name="Proctor R.H."/>
        </authorList>
    </citation>
    <scope>NUCLEOTIDE SEQUENCE [LARGE SCALE GENOMIC DNA]</scope>
    <source>
        <strain evidence="2 3">NRRL 13308</strain>
    </source>
</reference>